<name>A0ABP8H6T3_9BACT</name>
<protein>
    <submittedName>
        <fullName evidence="1">Uncharacterized protein</fullName>
    </submittedName>
</protein>
<dbReference type="EMBL" id="BAABGY010000008">
    <property type="protein sequence ID" value="GAA4335163.1"/>
    <property type="molecule type" value="Genomic_DNA"/>
</dbReference>
<evidence type="ECO:0000313" key="1">
    <source>
        <dbReference type="EMBL" id="GAA4335163.1"/>
    </source>
</evidence>
<keyword evidence="2" id="KW-1185">Reference proteome</keyword>
<accession>A0ABP8H6T3</accession>
<gene>
    <name evidence="1" type="ORF">GCM10023184_29770</name>
</gene>
<reference evidence="2" key="1">
    <citation type="journal article" date="2019" name="Int. J. Syst. Evol. Microbiol.">
        <title>The Global Catalogue of Microorganisms (GCM) 10K type strain sequencing project: providing services to taxonomists for standard genome sequencing and annotation.</title>
        <authorList>
            <consortium name="The Broad Institute Genomics Platform"/>
            <consortium name="The Broad Institute Genome Sequencing Center for Infectious Disease"/>
            <person name="Wu L."/>
            <person name="Ma J."/>
        </authorList>
    </citation>
    <scope>NUCLEOTIDE SEQUENCE [LARGE SCALE GENOMIC DNA]</scope>
    <source>
        <strain evidence="2">JCM 17919</strain>
    </source>
</reference>
<organism evidence="1 2">
    <name type="scientific">Flaviaesturariibacter amylovorans</name>
    <dbReference type="NCBI Taxonomy" id="1084520"/>
    <lineage>
        <taxon>Bacteria</taxon>
        <taxon>Pseudomonadati</taxon>
        <taxon>Bacteroidota</taxon>
        <taxon>Chitinophagia</taxon>
        <taxon>Chitinophagales</taxon>
        <taxon>Chitinophagaceae</taxon>
        <taxon>Flaviaestuariibacter</taxon>
    </lineage>
</organism>
<evidence type="ECO:0000313" key="2">
    <source>
        <dbReference type="Proteomes" id="UP001501725"/>
    </source>
</evidence>
<dbReference type="Proteomes" id="UP001501725">
    <property type="component" value="Unassembled WGS sequence"/>
</dbReference>
<proteinExistence type="predicted"/>
<comment type="caution">
    <text evidence="1">The sequence shown here is derived from an EMBL/GenBank/DDBJ whole genome shotgun (WGS) entry which is preliminary data.</text>
</comment>
<sequence length="52" mass="5526">MAAAAFVYGRTGTIRAKEVIACTKATGIKPLPAMEVNEYGDPEAMKELLSPN</sequence>